<dbReference type="Proteomes" id="UP000001542">
    <property type="component" value="Unassembled WGS sequence"/>
</dbReference>
<proteinExistence type="predicted"/>
<dbReference type="STRING" id="5722.A2EXB5"/>
<dbReference type="InParanoid" id="A2EXB5"/>
<dbReference type="EMBL" id="DS113527">
    <property type="protein sequence ID" value="EAY02714.1"/>
    <property type="molecule type" value="Genomic_DNA"/>
</dbReference>
<reference evidence="1" key="2">
    <citation type="journal article" date="2007" name="Science">
        <title>Draft genome sequence of the sexually transmitted pathogen Trichomonas vaginalis.</title>
        <authorList>
            <person name="Carlton J.M."/>
            <person name="Hirt R.P."/>
            <person name="Silva J.C."/>
            <person name="Delcher A.L."/>
            <person name="Schatz M."/>
            <person name="Zhao Q."/>
            <person name="Wortman J.R."/>
            <person name="Bidwell S.L."/>
            <person name="Alsmark U.C.M."/>
            <person name="Besteiro S."/>
            <person name="Sicheritz-Ponten T."/>
            <person name="Noel C.J."/>
            <person name="Dacks J.B."/>
            <person name="Foster P.G."/>
            <person name="Simillion C."/>
            <person name="Van de Peer Y."/>
            <person name="Miranda-Saavedra D."/>
            <person name="Barton G.J."/>
            <person name="Westrop G.D."/>
            <person name="Mueller S."/>
            <person name="Dessi D."/>
            <person name="Fiori P.L."/>
            <person name="Ren Q."/>
            <person name="Paulsen I."/>
            <person name="Zhang H."/>
            <person name="Bastida-Corcuera F.D."/>
            <person name="Simoes-Barbosa A."/>
            <person name="Brown M.T."/>
            <person name="Hayes R.D."/>
            <person name="Mukherjee M."/>
            <person name="Okumura C.Y."/>
            <person name="Schneider R."/>
            <person name="Smith A.J."/>
            <person name="Vanacova S."/>
            <person name="Villalvazo M."/>
            <person name="Haas B.J."/>
            <person name="Pertea M."/>
            <person name="Feldblyum T.V."/>
            <person name="Utterback T.R."/>
            <person name="Shu C.L."/>
            <person name="Osoegawa K."/>
            <person name="de Jong P.J."/>
            <person name="Hrdy I."/>
            <person name="Horvathova L."/>
            <person name="Zubacova Z."/>
            <person name="Dolezal P."/>
            <person name="Malik S.B."/>
            <person name="Logsdon J.M. Jr."/>
            <person name="Henze K."/>
            <person name="Gupta A."/>
            <person name="Wang C.C."/>
            <person name="Dunne R.L."/>
            <person name="Upcroft J.A."/>
            <person name="Upcroft P."/>
            <person name="White O."/>
            <person name="Salzberg S.L."/>
            <person name="Tang P."/>
            <person name="Chiu C.-H."/>
            <person name="Lee Y.-S."/>
            <person name="Embley T.M."/>
            <person name="Coombs G.H."/>
            <person name="Mottram J.C."/>
            <person name="Tachezy J."/>
            <person name="Fraser-Liggett C.M."/>
            <person name="Johnson P.J."/>
        </authorList>
    </citation>
    <scope>NUCLEOTIDE SEQUENCE [LARGE SCALE GENOMIC DNA]</scope>
    <source>
        <strain evidence="1">G3</strain>
    </source>
</reference>
<dbReference type="Gene3D" id="3.80.10.10">
    <property type="entry name" value="Ribonuclease Inhibitor"/>
    <property type="match status" value="1"/>
</dbReference>
<accession>A2EXB5</accession>
<sequence>MLYFLLVQCSSVGSLIYRDSNQVVVGCTTDFSGEVLIPRIVTEIYSYNYDSYAFMNCKTQITSLKFEENSEISKISFASFFRTSLESVNFSSCTKLTKLNTGLFQLCYNLKSVILPPNVLIIEQLCFAGNKNLTSIQIPDSVVNISMGAFSGCSLTAINISLNSSLQKLDGNCFDWNKINSFYITKNLKDFNPLALGDCPIDNITVDPENLYFRSDFKSVYNGTNNSTLLYVIPTFSGDYIVPNFITSIFKFCFYKCEEITSIQLNNKITSISIRAFHSCSSIRSFKIPKNVTKIEDFAFGSCKSLTNILMPENLLMIGDYVFYQCISLQFITIPGKVTSIGFRAFQNCTNLKTIAFLNNIISFNRDVFIDITNPMEIYIPYNFSVISYQTDKLFPYKSHLYITSDTLLSDKCKNIFGKKSVYIHMGRSAKFAGETKEVIDYIAIEIIYQQTKHECVYEKTNSLYLAGTLVCINGVKYNS</sequence>
<dbReference type="InterPro" id="IPR053139">
    <property type="entry name" value="Surface_bspA-like"/>
</dbReference>
<dbReference type="InterPro" id="IPR032675">
    <property type="entry name" value="LRR_dom_sf"/>
</dbReference>
<dbReference type="SMR" id="A2EXB5"/>
<dbReference type="InterPro" id="IPR026906">
    <property type="entry name" value="LRR_5"/>
</dbReference>
<dbReference type="PANTHER" id="PTHR45661:SF3">
    <property type="entry name" value="IG-LIKE DOMAIN-CONTAINING PROTEIN"/>
    <property type="match status" value="1"/>
</dbReference>
<dbReference type="SUPFAM" id="SSF52058">
    <property type="entry name" value="L domain-like"/>
    <property type="match status" value="2"/>
</dbReference>
<dbReference type="PANTHER" id="PTHR45661">
    <property type="entry name" value="SURFACE ANTIGEN"/>
    <property type="match status" value="1"/>
</dbReference>
<protein>
    <submittedName>
        <fullName evidence="1">Surface antigen BspA-like</fullName>
    </submittedName>
</protein>
<dbReference type="Pfam" id="PF13306">
    <property type="entry name" value="LRR_5"/>
    <property type="match status" value="2"/>
</dbReference>
<dbReference type="RefSeq" id="XP_001314937.1">
    <property type="nucleotide sequence ID" value="XM_001314902.1"/>
</dbReference>
<evidence type="ECO:0000313" key="1">
    <source>
        <dbReference type="EMBL" id="EAY02714.1"/>
    </source>
</evidence>
<keyword evidence="2" id="KW-1185">Reference proteome</keyword>
<dbReference type="VEuPathDB" id="TrichDB:TVAGG3_0765560"/>
<dbReference type="AlphaFoldDB" id="A2EXB5"/>
<dbReference type="VEuPathDB" id="TrichDB:TVAG_440930"/>
<evidence type="ECO:0000313" key="2">
    <source>
        <dbReference type="Proteomes" id="UP000001542"/>
    </source>
</evidence>
<gene>
    <name evidence="1" type="ORF">TVAG_440930</name>
</gene>
<dbReference type="KEGG" id="tva:4760554"/>
<dbReference type="OrthoDB" id="10027416at2759"/>
<organism evidence="1 2">
    <name type="scientific">Trichomonas vaginalis (strain ATCC PRA-98 / G3)</name>
    <dbReference type="NCBI Taxonomy" id="412133"/>
    <lineage>
        <taxon>Eukaryota</taxon>
        <taxon>Metamonada</taxon>
        <taxon>Parabasalia</taxon>
        <taxon>Trichomonadida</taxon>
        <taxon>Trichomonadidae</taxon>
        <taxon>Trichomonas</taxon>
    </lineage>
</organism>
<reference evidence="1" key="1">
    <citation type="submission" date="2006-10" db="EMBL/GenBank/DDBJ databases">
        <authorList>
            <person name="Amadeo P."/>
            <person name="Zhao Q."/>
            <person name="Wortman J."/>
            <person name="Fraser-Liggett C."/>
            <person name="Carlton J."/>
        </authorList>
    </citation>
    <scope>NUCLEOTIDE SEQUENCE</scope>
    <source>
        <strain evidence="1">G3</strain>
    </source>
</reference>
<name>A2EXB5_TRIV3</name>